<dbReference type="GO" id="GO:0046872">
    <property type="term" value="F:metal ion binding"/>
    <property type="evidence" value="ECO:0007669"/>
    <property type="project" value="InterPro"/>
</dbReference>
<organism evidence="5 6">
    <name type="scientific">Marinicella pacifica</name>
    <dbReference type="NCBI Taxonomy" id="1171543"/>
    <lineage>
        <taxon>Bacteria</taxon>
        <taxon>Pseudomonadati</taxon>
        <taxon>Pseudomonadota</taxon>
        <taxon>Gammaproteobacteria</taxon>
        <taxon>Lysobacterales</taxon>
        <taxon>Marinicellaceae</taxon>
        <taxon>Marinicella</taxon>
    </lineage>
</organism>
<dbReference type="PANTHER" id="PTHR11851:SF49">
    <property type="entry name" value="MITOCHONDRIAL-PROCESSING PEPTIDASE SUBUNIT ALPHA"/>
    <property type="match status" value="1"/>
</dbReference>
<dbReference type="InterPro" id="IPR011765">
    <property type="entry name" value="Pept_M16_N"/>
</dbReference>
<sequence>MQPKIHKMALLLFTALLVSCASQPVNKQANAETRKNQDDRVFNQDYDMRTLDNGLKAIVVKTDYPEVVSLQIPVQTGSRNEVEPGKSGFAHFFEHMMFRGTENYSQEEYGAMLKEMGADQNAYTTDDYTNYHVTFVKDDLEKMLELEADRFKNLKFSEAQFRTEALAVKGEYLKNSANPFSKLFETVRKNAYQEHTYRHTTMGFLEDIEDMPNQMDYALTFFDRWYRPEKAAVIVVGDVDVEQTHDWIQQYFGDWEEGNYTVDIPVEPPAKGSQYHHIEWPSQTLPMFGLVFRGTDADPMKKDKAALDMLGQIYFGQNSDVYQELVVNKQLADSLFFYSPDSKDPGLIYILARLTSQDNYPAVKQALIDTIVRARTEQVDSEELADIKSAARYGFANSLDNSEAIGDMLAAVVQYDRNPETVNQQYARLDEITADDVQWAANEYLVDDGRIMVTLAQAEEIANLDKDFSLAEQVAKANQPKEPGFQVTDMRNNSDIVDINFLFNTGAAQDPEGKKGLAQLTAAMITDGGSESRSIKEIQKAMRPMAAYFGAQVDKEMISLSGRVHKDKAGEWMDLVMDSLLNPGFREDDFKRLKTRQINSIQTDLKQNNDEELGKEVLYEQLYEGHPYGSLNLGHVSDLESITLDDVKGFYQQQLTQNNLNVGITGHLSDDLKQELIAQLTAELPMKGAEQVNIPEAPELNGRQALIVQKQTMPTAVSFGFPIDVNRAHEDWVGLWLVRSFLGEHRNSNSFLYQRIREARGMNYGDYAYIEYFPRGMYRTQPNANLGRSEQIFQVWIRPLRSNQDAHFATRVAMYELQNLIDNGLTQEQFEATRSFLSKYAGLLLKGQDRVLGYHMDSQFYGTDDFVEMVKNGLAELTLADVNAIIKKHLQTDDIQFVFIAKDAENLKQRLTSEQSSPMEYNSEKPNDLLEEDSVIQDYPLKLDEVEIINIDQVFQ</sequence>
<feature type="domain" description="Peptidase M16 C-terminal" evidence="4">
    <location>
        <begin position="641"/>
        <end position="835"/>
    </location>
</feature>
<dbReference type="PROSITE" id="PS51257">
    <property type="entry name" value="PROKAR_LIPOPROTEIN"/>
    <property type="match status" value="1"/>
</dbReference>
<dbReference type="AlphaFoldDB" id="A0A917CVA6"/>
<dbReference type="EMBL" id="BMEO01000009">
    <property type="protein sequence ID" value="GGF98812.1"/>
    <property type="molecule type" value="Genomic_DNA"/>
</dbReference>
<dbReference type="Proteomes" id="UP000605253">
    <property type="component" value="Unassembled WGS sequence"/>
</dbReference>
<evidence type="ECO:0000259" key="4">
    <source>
        <dbReference type="Pfam" id="PF05193"/>
    </source>
</evidence>
<comment type="caution">
    <text evidence="5">The sequence shown here is derived from an EMBL/GenBank/DDBJ whole genome shotgun (WGS) entry which is preliminary data.</text>
</comment>
<keyword evidence="2" id="KW-0732">Signal</keyword>
<accession>A0A917CVA6</accession>
<feature type="signal peptide" evidence="2">
    <location>
        <begin position="1"/>
        <end position="24"/>
    </location>
</feature>
<feature type="domain" description="Peptidase M16 N-terminal" evidence="3">
    <location>
        <begin position="61"/>
        <end position="202"/>
    </location>
</feature>
<evidence type="ECO:0000313" key="6">
    <source>
        <dbReference type="Proteomes" id="UP000605253"/>
    </source>
</evidence>
<gene>
    <name evidence="5" type="ORF">GCM10011365_20110</name>
</gene>
<dbReference type="SUPFAM" id="SSF63411">
    <property type="entry name" value="LuxS/MPP-like metallohydrolase"/>
    <property type="match status" value="4"/>
</dbReference>
<feature type="domain" description="Peptidase M16 C-terminal" evidence="4">
    <location>
        <begin position="219"/>
        <end position="389"/>
    </location>
</feature>
<proteinExistence type="inferred from homology"/>
<feature type="chain" id="PRO_5037001389" evidence="2">
    <location>
        <begin position="25"/>
        <end position="956"/>
    </location>
</feature>
<evidence type="ECO:0000256" key="1">
    <source>
        <dbReference type="ARBA" id="ARBA00007261"/>
    </source>
</evidence>
<dbReference type="InterPro" id="IPR011249">
    <property type="entry name" value="Metalloenz_LuxS/M16"/>
</dbReference>
<reference evidence="5" key="2">
    <citation type="submission" date="2020-09" db="EMBL/GenBank/DDBJ databases">
        <authorList>
            <person name="Sun Q."/>
            <person name="Zhou Y."/>
        </authorList>
    </citation>
    <scope>NUCLEOTIDE SEQUENCE</scope>
    <source>
        <strain evidence="5">CGMCC 1.12181</strain>
    </source>
</reference>
<dbReference type="Gene3D" id="3.30.830.10">
    <property type="entry name" value="Metalloenzyme, LuxS/M16 peptidase-like"/>
    <property type="match status" value="4"/>
</dbReference>
<dbReference type="Pfam" id="PF00675">
    <property type="entry name" value="Peptidase_M16"/>
    <property type="match status" value="2"/>
</dbReference>
<keyword evidence="6" id="KW-1185">Reference proteome</keyword>
<reference evidence="5" key="1">
    <citation type="journal article" date="2014" name="Int. J. Syst. Evol. Microbiol.">
        <title>Complete genome sequence of Corynebacterium casei LMG S-19264T (=DSM 44701T), isolated from a smear-ripened cheese.</title>
        <authorList>
            <consortium name="US DOE Joint Genome Institute (JGI-PGF)"/>
            <person name="Walter F."/>
            <person name="Albersmeier A."/>
            <person name="Kalinowski J."/>
            <person name="Ruckert C."/>
        </authorList>
    </citation>
    <scope>NUCLEOTIDE SEQUENCE</scope>
    <source>
        <strain evidence="5">CGMCC 1.12181</strain>
    </source>
</reference>
<dbReference type="Pfam" id="PF05193">
    <property type="entry name" value="Peptidase_M16_C"/>
    <property type="match status" value="2"/>
</dbReference>
<dbReference type="InterPro" id="IPR007863">
    <property type="entry name" value="Peptidase_M16_C"/>
</dbReference>
<dbReference type="RefSeq" id="WP_188365610.1">
    <property type="nucleotide sequence ID" value="NZ_BAABJF010000010.1"/>
</dbReference>
<evidence type="ECO:0000256" key="2">
    <source>
        <dbReference type="SAM" id="SignalP"/>
    </source>
</evidence>
<comment type="similarity">
    <text evidence="1">Belongs to the peptidase M16 family.</text>
</comment>
<feature type="domain" description="Peptidase M16 N-terminal" evidence="3">
    <location>
        <begin position="493"/>
        <end position="629"/>
    </location>
</feature>
<evidence type="ECO:0000259" key="3">
    <source>
        <dbReference type="Pfam" id="PF00675"/>
    </source>
</evidence>
<protein>
    <submittedName>
        <fullName evidence="5">Peptidase M16</fullName>
    </submittedName>
</protein>
<dbReference type="InterPro" id="IPR050361">
    <property type="entry name" value="MPP/UQCRC_Complex"/>
</dbReference>
<dbReference type="PANTHER" id="PTHR11851">
    <property type="entry name" value="METALLOPROTEASE"/>
    <property type="match status" value="1"/>
</dbReference>
<evidence type="ECO:0000313" key="5">
    <source>
        <dbReference type="EMBL" id="GGF98812.1"/>
    </source>
</evidence>
<name>A0A917CVA6_9GAMM</name>